<dbReference type="AlphaFoldDB" id="A0A2P2K7Z4"/>
<sequence>MNAAAHLGNPMKGLGPPFVSWDAEPRDRRGRVDELGNLLIQCEPGDEITGSLSHGQRGFTE</sequence>
<proteinExistence type="predicted"/>
<reference evidence="2" key="1">
    <citation type="submission" date="2018-02" db="EMBL/GenBank/DDBJ databases">
        <title>Rhizophora mucronata_Transcriptome.</title>
        <authorList>
            <person name="Meera S.P."/>
            <person name="Sreeshan A."/>
            <person name="Augustine A."/>
        </authorList>
    </citation>
    <scope>NUCLEOTIDE SEQUENCE</scope>
    <source>
        <tissue evidence="2">Leaf</tissue>
    </source>
</reference>
<organism evidence="2">
    <name type="scientific">Rhizophora mucronata</name>
    <name type="common">Asiatic mangrove</name>
    <dbReference type="NCBI Taxonomy" id="61149"/>
    <lineage>
        <taxon>Eukaryota</taxon>
        <taxon>Viridiplantae</taxon>
        <taxon>Streptophyta</taxon>
        <taxon>Embryophyta</taxon>
        <taxon>Tracheophyta</taxon>
        <taxon>Spermatophyta</taxon>
        <taxon>Magnoliopsida</taxon>
        <taxon>eudicotyledons</taxon>
        <taxon>Gunneridae</taxon>
        <taxon>Pentapetalae</taxon>
        <taxon>rosids</taxon>
        <taxon>fabids</taxon>
        <taxon>Malpighiales</taxon>
        <taxon>Rhizophoraceae</taxon>
        <taxon>Rhizophora</taxon>
    </lineage>
</organism>
<protein>
    <submittedName>
        <fullName evidence="2">Uncharacterized protein MANES_02G154700</fullName>
    </submittedName>
</protein>
<accession>A0A2P2K7Z4</accession>
<feature type="region of interest" description="Disordered" evidence="1">
    <location>
        <begin position="1"/>
        <end position="22"/>
    </location>
</feature>
<evidence type="ECO:0000313" key="2">
    <source>
        <dbReference type="EMBL" id="MBX01839.1"/>
    </source>
</evidence>
<evidence type="ECO:0000256" key="1">
    <source>
        <dbReference type="SAM" id="MobiDB-lite"/>
    </source>
</evidence>
<name>A0A2P2K7Z4_RHIMU</name>
<dbReference type="EMBL" id="GGEC01021355">
    <property type="protein sequence ID" value="MBX01839.1"/>
    <property type="molecule type" value="Transcribed_RNA"/>
</dbReference>